<proteinExistence type="predicted"/>
<dbReference type="Proteomes" id="UP000621307">
    <property type="component" value="Unassembled WGS sequence"/>
</dbReference>
<keyword evidence="1" id="KW-0175">Coiled coil</keyword>
<sequence>MQPTISIPKGWDYPRFTLGQHTKQGLIIGIQHYPADTLLAHEYGTGWRYTVMADENSEEVCSYFDDQMQALSVAELQAQLQAEVEEHQQQITALQEQLGGLTDVYISLIELVKASQYLISKIAKHPDFLALRYHPDLSIGDAQTALSYLKDELETNQQSANTANTCD</sequence>
<keyword evidence="3" id="KW-1185">Reference proteome</keyword>
<organism evidence="2 3">
    <name type="scientific">Nostoc parmelioides FACHB-3921</name>
    <dbReference type="NCBI Taxonomy" id="2692909"/>
    <lineage>
        <taxon>Bacteria</taxon>
        <taxon>Bacillati</taxon>
        <taxon>Cyanobacteriota</taxon>
        <taxon>Cyanophyceae</taxon>
        <taxon>Nostocales</taxon>
        <taxon>Nostocaceae</taxon>
        <taxon>Nostoc</taxon>
    </lineage>
</organism>
<comment type="caution">
    <text evidence="2">The sequence shown here is derived from an EMBL/GenBank/DDBJ whole genome shotgun (WGS) entry which is preliminary data.</text>
</comment>
<evidence type="ECO:0000313" key="2">
    <source>
        <dbReference type="EMBL" id="MBD2255316.1"/>
    </source>
</evidence>
<protein>
    <submittedName>
        <fullName evidence="2">Uncharacterized protein</fullName>
    </submittedName>
</protein>
<evidence type="ECO:0000313" key="3">
    <source>
        <dbReference type="Proteomes" id="UP000621307"/>
    </source>
</evidence>
<dbReference type="RefSeq" id="WP_190572105.1">
    <property type="nucleotide sequence ID" value="NZ_JACJQL010000088.1"/>
</dbReference>
<name>A0ABR8BNB1_9NOSO</name>
<feature type="coiled-coil region" evidence="1">
    <location>
        <begin position="77"/>
        <end position="104"/>
    </location>
</feature>
<accession>A0ABR8BNB1</accession>
<evidence type="ECO:0000256" key="1">
    <source>
        <dbReference type="SAM" id="Coils"/>
    </source>
</evidence>
<dbReference type="EMBL" id="JACJQL010000088">
    <property type="protein sequence ID" value="MBD2255316.1"/>
    <property type="molecule type" value="Genomic_DNA"/>
</dbReference>
<gene>
    <name evidence="2" type="ORF">H6G14_29305</name>
</gene>
<reference evidence="2 3" key="1">
    <citation type="journal article" date="2020" name="ISME J.">
        <title>Comparative genomics reveals insights into cyanobacterial evolution and habitat adaptation.</title>
        <authorList>
            <person name="Chen M.Y."/>
            <person name="Teng W.K."/>
            <person name="Zhao L."/>
            <person name="Hu C.X."/>
            <person name="Zhou Y.K."/>
            <person name="Han B.P."/>
            <person name="Song L.R."/>
            <person name="Shu W.S."/>
        </authorList>
    </citation>
    <scope>NUCLEOTIDE SEQUENCE [LARGE SCALE GENOMIC DNA]</scope>
    <source>
        <strain evidence="2 3">FACHB-3921</strain>
    </source>
</reference>